<dbReference type="Pfam" id="PF06223">
    <property type="entry name" value="Phage_tail_T"/>
    <property type="match status" value="1"/>
</dbReference>
<proteinExistence type="predicted"/>
<gene>
    <name evidence="2" type="ORF">BGC07_18635</name>
</gene>
<evidence type="ECO:0000259" key="1">
    <source>
        <dbReference type="Pfam" id="PF06223"/>
    </source>
</evidence>
<dbReference type="InterPro" id="IPR009350">
    <property type="entry name" value="Phage_tail_T"/>
</dbReference>
<reference evidence="2 3" key="1">
    <citation type="submission" date="2016-08" db="EMBL/GenBank/DDBJ databases">
        <title>Draft genome sequence of Candidatus Piscirickettsia litoralis, from seawater.</title>
        <authorList>
            <person name="Wan X."/>
            <person name="Lee A.J."/>
            <person name="Hou S."/>
            <person name="Donachie S.P."/>
        </authorList>
    </citation>
    <scope>NUCLEOTIDE SEQUENCE [LARGE SCALE GENOMIC DNA]</scope>
    <source>
        <strain evidence="2 3">Y2</strain>
    </source>
</reference>
<feature type="domain" description="Minor tail T" evidence="1">
    <location>
        <begin position="15"/>
        <end position="89"/>
    </location>
</feature>
<sequence length="94" mass="10502">MALGKTVNQLSQELTASEFNEWLAYYSIEPFGIEKEDYRNALIVSAVANGPLQRKDKKLFSADDFMPDYEASPEKTEQPVGQMAAILSAISVRK</sequence>
<dbReference type="Proteomes" id="UP000094329">
    <property type="component" value="Unassembled WGS sequence"/>
</dbReference>
<dbReference type="EMBL" id="MDTU01000008">
    <property type="protein sequence ID" value="ODN41047.1"/>
    <property type="molecule type" value="Genomic_DNA"/>
</dbReference>
<name>A0ABX2ZYF9_9GAMM</name>
<protein>
    <recommendedName>
        <fullName evidence="1">Minor tail T domain-containing protein</fullName>
    </recommendedName>
</protein>
<accession>A0ABX2ZYF9</accession>
<comment type="caution">
    <text evidence="2">The sequence shown here is derived from an EMBL/GenBank/DDBJ whole genome shotgun (WGS) entry which is preliminary data.</text>
</comment>
<dbReference type="RefSeq" id="WP_069314559.1">
    <property type="nucleotide sequence ID" value="NZ_MDTU01000008.1"/>
</dbReference>
<evidence type="ECO:0000313" key="2">
    <source>
        <dbReference type="EMBL" id="ODN41047.1"/>
    </source>
</evidence>
<keyword evidence="3" id="KW-1185">Reference proteome</keyword>
<evidence type="ECO:0000313" key="3">
    <source>
        <dbReference type="Proteomes" id="UP000094329"/>
    </source>
</evidence>
<organism evidence="2 3">
    <name type="scientific">Piscirickettsia litoralis</name>
    <dbReference type="NCBI Taxonomy" id="1891921"/>
    <lineage>
        <taxon>Bacteria</taxon>
        <taxon>Pseudomonadati</taxon>
        <taxon>Pseudomonadota</taxon>
        <taxon>Gammaproteobacteria</taxon>
        <taxon>Thiotrichales</taxon>
        <taxon>Piscirickettsiaceae</taxon>
        <taxon>Piscirickettsia</taxon>
    </lineage>
</organism>